<sequence length="167" mass="16729">MTNPPRAAGALLAGALTAVLAGCGGGSSSAADAPPDVTVTAGPQEVAVSPTQYCGSGEGRRYDVRPPLVEVSPDTAIALTVPDDVAANGWSVQVFDGSLEEKLGEVDVDAGTTTFDGINSSDVVPPAYYLVVVEDAHDDCLLTGSWPIGFLRAGGEIGTDPTATPGG</sequence>
<dbReference type="STRING" id="1296565.SAMN05660657_05268"/>
<organism evidence="2 3">
    <name type="scientific">Geodermatophilus amargosae</name>
    <dbReference type="NCBI Taxonomy" id="1296565"/>
    <lineage>
        <taxon>Bacteria</taxon>
        <taxon>Bacillati</taxon>
        <taxon>Actinomycetota</taxon>
        <taxon>Actinomycetes</taxon>
        <taxon>Geodermatophilales</taxon>
        <taxon>Geodermatophilaceae</taxon>
        <taxon>Geodermatophilus</taxon>
    </lineage>
</organism>
<accession>A0A1I7D3E6</accession>
<dbReference type="InterPro" id="IPR024495">
    <property type="entry name" value="DUF2771"/>
</dbReference>
<evidence type="ECO:0008006" key="4">
    <source>
        <dbReference type="Google" id="ProtNLM"/>
    </source>
</evidence>
<dbReference type="Pfam" id="PF10969">
    <property type="entry name" value="DUF2771"/>
    <property type="match status" value="1"/>
</dbReference>
<proteinExistence type="predicted"/>
<evidence type="ECO:0000256" key="1">
    <source>
        <dbReference type="SAM" id="SignalP"/>
    </source>
</evidence>
<name>A0A1I7D3E6_9ACTN</name>
<dbReference type="AlphaFoldDB" id="A0A1I7D3E6"/>
<dbReference type="PROSITE" id="PS51257">
    <property type="entry name" value="PROKAR_LIPOPROTEIN"/>
    <property type="match status" value="1"/>
</dbReference>
<feature type="chain" id="PRO_5011642453" description="DUF2771 domain-containing protein" evidence="1">
    <location>
        <begin position="31"/>
        <end position="167"/>
    </location>
</feature>
<evidence type="ECO:0000313" key="2">
    <source>
        <dbReference type="EMBL" id="SFU06220.1"/>
    </source>
</evidence>
<gene>
    <name evidence="2" type="ORF">SAMN05660657_05268</name>
</gene>
<evidence type="ECO:0000313" key="3">
    <source>
        <dbReference type="Proteomes" id="UP000199546"/>
    </source>
</evidence>
<dbReference type="EMBL" id="FPBA01000032">
    <property type="protein sequence ID" value="SFU06220.1"/>
    <property type="molecule type" value="Genomic_DNA"/>
</dbReference>
<keyword evidence="1" id="KW-0732">Signal</keyword>
<keyword evidence="3" id="KW-1185">Reference proteome</keyword>
<dbReference type="RefSeq" id="WP_245784999.1">
    <property type="nucleotide sequence ID" value="NZ_FPBA01000032.1"/>
</dbReference>
<feature type="signal peptide" evidence="1">
    <location>
        <begin position="1"/>
        <end position="30"/>
    </location>
</feature>
<reference evidence="3" key="1">
    <citation type="submission" date="2016-10" db="EMBL/GenBank/DDBJ databases">
        <authorList>
            <person name="Varghese N."/>
            <person name="Submissions S."/>
        </authorList>
    </citation>
    <scope>NUCLEOTIDE SEQUENCE [LARGE SCALE GENOMIC DNA]</scope>
    <source>
        <strain evidence="3">DSM 46136</strain>
    </source>
</reference>
<dbReference type="Proteomes" id="UP000199546">
    <property type="component" value="Unassembled WGS sequence"/>
</dbReference>
<protein>
    <recommendedName>
        <fullName evidence="4">DUF2771 domain-containing protein</fullName>
    </recommendedName>
</protein>